<protein>
    <submittedName>
        <fullName evidence="3">S-phase kinase-associated protein 1</fullName>
    </submittedName>
</protein>
<evidence type="ECO:0000313" key="3">
    <source>
        <dbReference type="EMBL" id="PWA87566.1"/>
    </source>
</evidence>
<dbReference type="Proteomes" id="UP000245207">
    <property type="component" value="Unassembled WGS sequence"/>
</dbReference>
<feature type="domain" description="SKP1 component dimerisation" evidence="2">
    <location>
        <begin position="44"/>
        <end position="90"/>
    </location>
</feature>
<dbReference type="Pfam" id="PF01466">
    <property type="entry name" value="Skp1"/>
    <property type="match status" value="1"/>
</dbReference>
<keyword evidence="3" id="KW-0418">Kinase</keyword>
<dbReference type="InterPro" id="IPR016072">
    <property type="entry name" value="Skp1_comp_dimer"/>
</dbReference>
<dbReference type="OrthoDB" id="7827685at2759"/>
<proteinExistence type="predicted"/>
<dbReference type="Gene3D" id="3.30.710.10">
    <property type="entry name" value="Potassium Channel Kv1.1, Chain A"/>
    <property type="match status" value="1"/>
</dbReference>
<dbReference type="GO" id="GO:0016301">
    <property type="term" value="F:kinase activity"/>
    <property type="evidence" value="ECO:0007669"/>
    <property type="project" value="UniProtKB-KW"/>
</dbReference>
<keyword evidence="3" id="KW-0808">Transferase</keyword>
<gene>
    <name evidence="3" type="ORF">CTI12_AA128630</name>
</gene>
<dbReference type="STRING" id="35608.A0A2U1PP62"/>
<evidence type="ECO:0000256" key="1">
    <source>
        <dbReference type="ARBA" id="ARBA00004906"/>
    </source>
</evidence>
<evidence type="ECO:0000313" key="4">
    <source>
        <dbReference type="Proteomes" id="UP000245207"/>
    </source>
</evidence>
<keyword evidence="4" id="KW-1185">Reference proteome</keyword>
<dbReference type="PANTHER" id="PTHR11165">
    <property type="entry name" value="SKP1"/>
    <property type="match status" value="1"/>
</dbReference>
<comment type="pathway">
    <text evidence="1">Protein modification; protein ubiquitination.</text>
</comment>
<organism evidence="3 4">
    <name type="scientific">Artemisia annua</name>
    <name type="common">Sweet wormwood</name>
    <dbReference type="NCBI Taxonomy" id="35608"/>
    <lineage>
        <taxon>Eukaryota</taxon>
        <taxon>Viridiplantae</taxon>
        <taxon>Streptophyta</taxon>
        <taxon>Embryophyta</taxon>
        <taxon>Tracheophyta</taxon>
        <taxon>Spermatophyta</taxon>
        <taxon>Magnoliopsida</taxon>
        <taxon>eudicotyledons</taxon>
        <taxon>Gunneridae</taxon>
        <taxon>Pentapetalae</taxon>
        <taxon>asterids</taxon>
        <taxon>campanulids</taxon>
        <taxon>Asterales</taxon>
        <taxon>Asteraceae</taxon>
        <taxon>Asteroideae</taxon>
        <taxon>Anthemideae</taxon>
        <taxon>Artemisiinae</taxon>
        <taxon>Artemisia</taxon>
    </lineage>
</organism>
<name>A0A2U1PP62_ARTAN</name>
<dbReference type="SUPFAM" id="SSF81382">
    <property type="entry name" value="Skp1 dimerisation domain-like"/>
    <property type="match status" value="1"/>
</dbReference>
<dbReference type="GO" id="GO:0006511">
    <property type="term" value="P:ubiquitin-dependent protein catabolic process"/>
    <property type="evidence" value="ECO:0007669"/>
    <property type="project" value="InterPro"/>
</dbReference>
<evidence type="ECO:0000259" key="2">
    <source>
        <dbReference type="Pfam" id="PF01466"/>
    </source>
</evidence>
<sequence>MYTHDDKTEEKPWLYIYAQKTHKKTTHEKTPKNFKAACRLQIRSLLDVASEAVVDMIIGKTPEEINRMFNIKQDITFEEIVEVFETDNWCFE</sequence>
<accession>A0A2U1PP62</accession>
<dbReference type="InterPro" id="IPR016897">
    <property type="entry name" value="SKP1"/>
</dbReference>
<dbReference type="InterPro" id="IPR011333">
    <property type="entry name" value="SKP1/BTB/POZ_sf"/>
</dbReference>
<comment type="caution">
    <text evidence="3">The sequence shown here is derived from an EMBL/GenBank/DDBJ whole genome shotgun (WGS) entry which is preliminary data.</text>
</comment>
<dbReference type="AlphaFoldDB" id="A0A2U1PP62"/>
<dbReference type="InterPro" id="IPR036296">
    <property type="entry name" value="SKP1-like_dim_sf"/>
</dbReference>
<dbReference type="EMBL" id="PKPP01000901">
    <property type="protein sequence ID" value="PWA87566.1"/>
    <property type="molecule type" value="Genomic_DNA"/>
</dbReference>
<reference evidence="3 4" key="1">
    <citation type="journal article" date="2018" name="Mol. Plant">
        <title>The genome of Artemisia annua provides insight into the evolution of Asteraceae family and artemisinin biosynthesis.</title>
        <authorList>
            <person name="Shen Q."/>
            <person name="Zhang L."/>
            <person name="Liao Z."/>
            <person name="Wang S."/>
            <person name="Yan T."/>
            <person name="Shi P."/>
            <person name="Liu M."/>
            <person name="Fu X."/>
            <person name="Pan Q."/>
            <person name="Wang Y."/>
            <person name="Lv Z."/>
            <person name="Lu X."/>
            <person name="Zhang F."/>
            <person name="Jiang W."/>
            <person name="Ma Y."/>
            <person name="Chen M."/>
            <person name="Hao X."/>
            <person name="Li L."/>
            <person name="Tang Y."/>
            <person name="Lv G."/>
            <person name="Zhou Y."/>
            <person name="Sun X."/>
            <person name="Brodelius P.E."/>
            <person name="Rose J.K.C."/>
            <person name="Tang K."/>
        </authorList>
    </citation>
    <scope>NUCLEOTIDE SEQUENCE [LARGE SCALE GENOMIC DNA]</scope>
    <source>
        <strain evidence="4">cv. Huhao1</strain>
        <tissue evidence="3">Leaf</tissue>
    </source>
</reference>